<protein>
    <submittedName>
        <fullName evidence="1">Uncharacterized protein</fullName>
    </submittedName>
</protein>
<organism evidence="1 2">
    <name type="scientific">Boeremia exigua</name>
    <dbReference type="NCBI Taxonomy" id="749465"/>
    <lineage>
        <taxon>Eukaryota</taxon>
        <taxon>Fungi</taxon>
        <taxon>Dikarya</taxon>
        <taxon>Ascomycota</taxon>
        <taxon>Pezizomycotina</taxon>
        <taxon>Dothideomycetes</taxon>
        <taxon>Pleosporomycetidae</taxon>
        <taxon>Pleosporales</taxon>
        <taxon>Pleosporineae</taxon>
        <taxon>Didymellaceae</taxon>
        <taxon>Boeremia</taxon>
    </lineage>
</organism>
<sequence length="74" mass="7841">MSEKKSGIGKGMGMAAALGGLALALGMKRKQDRRDDKSTTVSGSSYYYSDYTSSTRVRTTAIRDVRGTLVAGSD</sequence>
<comment type="caution">
    <text evidence="1">The sequence shown here is derived from an EMBL/GenBank/DDBJ whole genome shotgun (WGS) entry which is preliminary data.</text>
</comment>
<name>A0ACC2HP00_9PLEO</name>
<accession>A0ACC2HP00</accession>
<dbReference type="Proteomes" id="UP001153331">
    <property type="component" value="Unassembled WGS sequence"/>
</dbReference>
<proteinExistence type="predicted"/>
<gene>
    <name evidence="1" type="ORF">OPT61_g10686</name>
</gene>
<reference evidence="1" key="1">
    <citation type="submission" date="2022-11" db="EMBL/GenBank/DDBJ databases">
        <title>Genome Sequence of Boeremia exigua.</title>
        <authorList>
            <person name="Buettner E."/>
        </authorList>
    </citation>
    <scope>NUCLEOTIDE SEQUENCE</scope>
    <source>
        <strain evidence="1">CU02</strain>
    </source>
</reference>
<evidence type="ECO:0000313" key="2">
    <source>
        <dbReference type="Proteomes" id="UP001153331"/>
    </source>
</evidence>
<keyword evidence="2" id="KW-1185">Reference proteome</keyword>
<dbReference type="EMBL" id="JAPHNI010001929">
    <property type="protein sequence ID" value="KAJ8104573.1"/>
    <property type="molecule type" value="Genomic_DNA"/>
</dbReference>
<evidence type="ECO:0000313" key="1">
    <source>
        <dbReference type="EMBL" id="KAJ8104573.1"/>
    </source>
</evidence>